<evidence type="ECO:0000313" key="1">
    <source>
        <dbReference type="EMBL" id="QPC41715.1"/>
    </source>
</evidence>
<reference evidence="1 2" key="1">
    <citation type="submission" date="2020-06" db="EMBL/GenBank/DDBJ databases">
        <title>Genome sequence of 2 isolates from Red Sea Mangroves.</title>
        <authorList>
            <person name="Sefrji F."/>
            <person name="Michoud G."/>
            <person name="Merlino G."/>
            <person name="Daffonchio D."/>
        </authorList>
    </citation>
    <scope>NUCLEOTIDE SEQUENCE [LARGE SCALE GENOMIC DNA]</scope>
    <source>
        <strain evidence="1 2">R1DC25</strain>
    </source>
</reference>
<keyword evidence="2" id="KW-1185">Reference proteome</keyword>
<sequence>MNRDRIGSCLPERLHPFSRNVLDLYLSGALDTAAFLRWFHMPNSTYLPVAECIVARLDPAYRPGAPDRARRSLRG</sequence>
<organism evidence="1 2">
    <name type="scientific">Kaustia mangrovi</name>
    <dbReference type="NCBI Taxonomy" id="2593653"/>
    <lineage>
        <taxon>Bacteria</taxon>
        <taxon>Pseudomonadati</taxon>
        <taxon>Pseudomonadota</taxon>
        <taxon>Alphaproteobacteria</taxon>
        <taxon>Hyphomicrobiales</taxon>
        <taxon>Parvibaculaceae</taxon>
        <taxon>Kaustia</taxon>
    </lineage>
</organism>
<dbReference type="Proteomes" id="UP000593594">
    <property type="component" value="Chromosome"/>
</dbReference>
<protein>
    <submittedName>
        <fullName evidence="1">Uncharacterized protein</fullName>
    </submittedName>
</protein>
<dbReference type="KEGG" id="kmn:HW532_02660"/>
<dbReference type="RefSeq" id="WP_213162938.1">
    <property type="nucleotide sequence ID" value="NZ_CP058214.1"/>
</dbReference>
<name>A0A7S8HAL7_9HYPH</name>
<proteinExistence type="predicted"/>
<gene>
    <name evidence="1" type="ORF">HW532_02660</name>
</gene>
<evidence type="ECO:0000313" key="2">
    <source>
        <dbReference type="Proteomes" id="UP000593594"/>
    </source>
</evidence>
<dbReference type="EMBL" id="CP058214">
    <property type="protein sequence ID" value="QPC41715.1"/>
    <property type="molecule type" value="Genomic_DNA"/>
</dbReference>
<accession>A0A7S8HAL7</accession>
<dbReference type="AlphaFoldDB" id="A0A7S8HAL7"/>